<protein>
    <submittedName>
        <fullName evidence="1">Uncharacterized protein</fullName>
    </submittedName>
</protein>
<evidence type="ECO:0000313" key="1">
    <source>
        <dbReference type="EMBL" id="EMN20803.1"/>
    </source>
</evidence>
<dbReference type="RefSeq" id="WP_004472341.1">
    <property type="nucleotide sequence ID" value="NZ_AHMU02000065.1"/>
</dbReference>
<proteinExistence type="predicted"/>
<comment type="caution">
    <text evidence="1">The sequence shown here is derived from an EMBL/GenBank/DDBJ whole genome shotgun (WGS) entry which is preliminary data.</text>
</comment>
<dbReference type="Proteomes" id="UP000012106">
    <property type="component" value="Unassembled WGS sequence"/>
</dbReference>
<gene>
    <name evidence="1" type="ORF">LEP1GSC063_3202</name>
</gene>
<reference evidence="1 2" key="1">
    <citation type="submission" date="2013-01" db="EMBL/GenBank/DDBJ databases">
        <authorList>
            <person name="Harkins D.M."/>
            <person name="Durkin A.S."/>
            <person name="Brinkac L.M."/>
            <person name="Haft D.H."/>
            <person name="Selengut J.D."/>
            <person name="Sanka R."/>
            <person name="DePew J."/>
            <person name="Purushe J."/>
            <person name="Hartskeerl R.A."/>
            <person name="Ahmed A."/>
            <person name="van der Linden H."/>
            <person name="Goris M.G.A."/>
            <person name="Vinetz J.M."/>
            <person name="Sutton G.G."/>
            <person name="Nierman W.C."/>
            <person name="Fouts D.E."/>
        </authorList>
    </citation>
    <scope>NUCLEOTIDE SEQUENCE [LARGE SCALE GENOMIC DNA]</scope>
    <source>
        <strain evidence="1 2">MAVJ 401</strain>
    </source>
</reference>
<name>M6JME0_9LEPT</name>
<dbReference type="EMBL" id="AHMU02000065">
    <property type="protein sequence ID" value="EMN20803.1"/>
    <property type="molecule type" value="Genomic_DNA"/>
</dbReference>
<organism evidence="1 2">
    <name type="scientific">Leptospira santarosai serovar Arenal str. MAVJ 401</name>
    <dbReference type="NCBI Taxonomy" id="1049976"/>
    <lineage>
        <taxon>Bacteria</taxon>
        <taxon>Pseudomonadati</taxon>
        <taxon>Spirochaetota</taxon>
        <taxon>Spirochaetia</taxon>
        <taxon>Leptospirales</taxon>
        <taxon>Leptospiraceae</taxon>
        <taxon>Leptospira</taxon>
    </lineage>
</organism>
<sequence length="254" mass="28169">MKKRLVILILVILAIVSNIACGSGYYSARVYSSVPKPKLSELKTKKWAILPTLNVYPTAAVGREIDSRLDNLKTRNPSYVQSTPSDIKKSLSDASFTKSISKIYTAVWEKEKSERVSLLVGSELITSIAVRSMGSVDPQHAASLGGQSLNPNDDYFVADLKDLESDFKALKLKEDYAILPVLLDYRPTVNTTDIWFLFPVYIGKAVVENYTMSYFVVDLKTGKNIRTIRTVEGTGGVEESSSQIDTMIARVLEN</sequence>
<accession>M6JME0</accession>
<dbReference type="AlphaFoldDB" id="M6JME0"/>
<evidence type="ECO:0000313" key="2">
    <source>
        <dbReference type="Proteomes" id="UP000012106"/>
    </source>
</evidence>